<evidence type="ECO:0000313" key="9">
    <source>
        <dbReference type="EMBL" id="KKC33326.1"/>
    </source>
</evidence>
<keyword evidence="3" id="KW-0813">Transport</keyword>
<evidence type="ECO:0000256" key="6">
    <source>
        <dbReference type="ARBA" id="ARBA00022989"/>
    </source>
</evidence>
<evidence type="ECO:0000313" key="10">
    <source>
        <dbReference type="Proteomes" id="UP000033519"/>
    </source>
</evidence>
<evidence type="ECO:0000256" key="1">
    <source>
        <dbReference type="ARBA" id="ARBA00004651"/>
    </source>
</evidence>
<organism evidence="9 10">
    <name type="scientific">Devosia psychrophila</name>
    <dbReference type="NCBI Taxonomy" id="728005"/>
    <lineage>
        <taxon>Bacteria</taxon>
        <taxon>Pseudomonadati</taxon>
        <taxon>Pseudomonadota</taxon>
        <taxon>Alphaproteobacteria</taxon>
        <taxon>Hyphomicrobiales</taxon>
        <taxon>Devosiaceae</taxon>
        <taxon>Devosia</taxon>
    </lineage>
</organism>
<dbReference type="PANTHER" id="PTHR30472">
    <property type="entry name" value="FERRIC ENTEROBACTIN TRANSPORT SYSTEM PERMEASE PROTEIN"/>
    <property type="match status" value="1"/>
</dbReference>
<evidence type="ECO:0000256" key="7">
    <source>
        <dbReference type="ARBA" id="ARBA00023136"/>
    </source>
</evidence>
<keyword evidence="5 8" id="KW-0812">Transmembrane</keyword>
<dbReference type="CDD" id="cd06550">
    <property type="entry name" value="TM_ABC_iron-siderophores_like"/>
    <property type="match status" value="1"/>
</dbReference>
<dbReference type="InterPro" id="IPR037294">
    <property type="entry name" value="ABC_BtuC-like"/>
</dbReference>
<feature type="transmembrane region" description="Helical" evidence="8">
    <location>
        <begin position="114"/>
        <end position="133"/>
    </location>
</feature>
<proteinExistence type="inferred from homology"/>
<dbReference type="Gene3D" id="1.10.3470.10">
    <property type="entry name" value="ABC transporter involved in vitamin B12 uptake, BtuC"/>
    <property type="match status" value="1"/>
</dbReference>
<comment type="caution">
    <text evidence="9">The sequence shown here is derived from an EMBL/GenBank/DDBJ whole genome shotgun (WGS) entry which is preliminary data.</text>
</comment>
<dbReference type="PANTHER" id="PTHR30472:SF1">
    <property type="entry name" value="FE(3+) DICITRATE TRANSPORT SYSTEM PERMEASE PROTEIN FECC-RELATED"/>
    <property type="match status" value="1"/>
</dbReference>
<feature type="transmembrane region" description="Helical" evidence="8">
    <location>
        <begin position="29"/>
        <end position="49"/>
    </location>
</feature>
<keyword evidence="10" id="KW-1185">Reference proteome</keyword>
<dbReference type="EMBL" id="LAPV01000093">
    <property type="protein sequence ID" value="KKC33326.1"/>
    <property type="molecule type" value="Genomic_DNA"/>
</dbReference>
<feature type="transmembrane region" description="Helical" evidence="8">
    <location>
        <begin position="170"/>
        <end position="194"/>
    </location>
</feature>
<feature type="transmembrane region" description="Helical" evidence="8">
    <location>
        <begin position="330"/>
        <end position="347"/>
    </location>
</feature>
<keyword evidence="6 8" id="KW-1133">Transmembrane helix</keyword>
<feature type="transmembrane region" description="Helical" evidence="8">
    <location>
        <begin position="214"/>
        <end position="233"/>
    </location>
</feature>
<evidence type="ECO:0000256" key="5">
    <source>
        <dbReference type="ARBA" id="ARBA00022692"/>
    </source>
</evidence>
<protein>
    <submittedName>
        <fullName evidence="9">ABC transporter permease</fullName>
    </submittedName>
</protein>
<feature type="transmembrane region" description="Helical" evidence="8">
    <location>
        <begin position="139"/>
        <end position="158"/>
    </location>
</feature>
<evidence type="ECO:0000256" key="3">
    <source>
        <dbReference type="ARBA" id="ARBA00022448"/>
    </source>
</evidence>
<feature type="transmembrane region" description="Helical" evidence="8">
    <location>
        <begin position="299"/>
        <end position="318"/>
    </location>
</feature>
<feature type="transmembrane region" description="Helical" evidence="8">
    <location>
        <begin position="259"/>
        <end position="279"/>
    </location>
</feature>
<dbReference type="Pfam" id="PF01032">
    <property type="entry name" value="FecCD"/>
    <property type="match status" value="1"/>
</dbReference>
<dbReference type="InterPro" id="IPR000522">
    <property type="entry name" value="ABC_transptr_permease_BtuC"/>
</dbReference>
<keyword evidence="7 8" id="KW-0472">Membrane</keyword>
<name>A0ABR5DZ91_9HYPH</name>
<sequence>MVTVAVTSHDRARQEEKRPGLAQTNATRFVWLLLAIAVLLCVILASIAVGSKDIALGTVFEALFAYNDSDDHAIILALRVPRTLMGLTVGAALGVAGALIQALTRNPLADPGVLGVNAGAAFFVVLAVGLLGITAIQGYIWFAFLGAIVTTVVVYLVGSAGRNGATPVRLTLAGVAIGAVLGGVSAGIALLNPATFDRMRQWNAGSLVAPGYETLWSVLPFILLGLAIAIAMARRLNAVALGDDLAAALGANMRRTRGFVVLAVTLLAGGATAAAGPIGFVGLMVPHVARWIAGPDQRWILAFTIVLSPVLLLTADVVGRLVMRPGELQVGIVTAFVGAPVLILLARRRKVSGL</sequence>
<evidence type="ECO:0000256" key="8">
    <source>
        <dbReference type="SAM" id="Phobius"/>
    </source>
</evidence>
<keyword evidence="4" id="KW-1003">Cell membrane</keyword>
<reference evidence="9 10" key="1">
    <citation type="submission" date="2015-03" db="EMBL/GenBank/DDBJ databases">
        <authorList>
            <person name="Lepp D."/>
            <person name="Hassan Y.I."/>
            <person name="Li X.-Z."/>
            <person name="Zhou T."/>
        </authorList>
    </citation>
    <scope>NUCLEOTIDE SEQUENCE [LARGE SCALE GENOMIC DNA]</scope>
    <source>
        <strain evidence="9 10">Cr7-05</strain>
    </source>
</reference>
<feature type="transmembrane region" description="Helical" evidence="8">
    <location>
        <begin position="84"/>
        <end position="102"/>
    </location>
</feature>
<comment type="subcellular location">
    <subcellularLocation>
        <location evidence="1">Cell membrane</location>
        <topology evidence="1">Multi-pass membrane protein</topology>
    </subcellularLocation>
</comment>
<evidence type="ECO:0000256" key="2">
    <source>
        <dbReference type="ARBA" id="ARBA00007935"/>
    </source>
</evidence>
<accession>A0ABR5DZ91</accession>
<dbReference type="SUPFAM" id="SSF81345">
    <property type="entry name" value="ABC transporter involved in vitamin B12 uptake, BtuC"/>
    <property type="match status" value="1"/>
</dbReference>
<comment type="similarity">
    <text evidence="2">Belongs to the binding-protein-dependent transport system permease family. FecCD subfamily.</text>
</comment>
<dbReference type="Proteomes" id="UP000033519">
    <property type="component" value="Unassembled WGS sequence"/>
</dbReference>
<evidence type="ECO:0000256" key="4">
    <source>
        <dbReference type="ARBA" id="ARBA00022475"/>
    </source>
</evidence>
<gene>
    <name evidence="9" type="ORF">WH91_09915</name>
</gene>